<dbReference type="PANTHER" id="PTHR10629">
    <property type="entry name" value="CYTOSINE-SPECIFIC METHYLTRANSFERASE"/>
    <property type="match status" value="1"/>
</dbReference>
<dbReference type="PANTHER" id="PTHR10629:SF52">
    <property type="entry name" value="DNA (CYTOSINE-5)-METHYLTRANSFERASE 1"/>
    <property type="match status" value="1"/>
</dbReference>
<accession>A0ABX2WNF7</accession>
<evidence type="ECO:0000256" key="2">
    <source>
        <dbReference type="ARBA" id="ARBA00022679"/>
    </source>
</evidence>
<dbReference type="Proteomes" id="UP000093918">
    <property type="component" value="Unassembled WGS sequence"/>
</dbReference>
<dbReference type="InterPro" id="IPR018117">
    <property type="entry name" value="C5_DNA_meth_AS"/>
</dbReference>
<proteinExistence type="inferred from homology"/>
<dbReference type="Pfam" id="PF00145">
    <property type="entry name" value="DNA_methylase"/>
    <property type="match status" value="2"/>
</dbReference>
<keyword evidence="1 5" id="KW-0489">Methyltransferase</keyword>
<comment type="caution">
    <text evidence="8">The sequence shown here is derived from an EMBL/GenBank/DDBJ whole genome shotgun (WGS) entry which is preliminary data.</text>
</comment>
<evidence type="ECO:0000256" key="6">
    <source>
        <dbReference type="RuleBase" id="RU000416"/>
    </source>
</evidence>
<evidence type="ECO:0000256" key="5">
    <source>
        <dbReference type="PROSITE-ProRule" id="PRU01016"/>
    </source>
</evidence>
<dbReference type="PROSITE" id="PS00094">
    <property type="entry name" value="C5_MTASE_1"/>
    <property type="match status" value="1"/>
</dbReference>
<keyword evidence="2 5" id="KW-0808">Transferase</keyword>
<dbReference type="SUPFAM" id="SSF53335">
    <property type="entry name" value="S-adenosyl-L-methionine-dependent methyltransferases"/>
    <property type="match status" value="1"/>
</dbReference>
<feature type="active site" evidence="5">
    <location>
        <position position="76"/>
    </location>
</feature>
<sequence>MTKSLRMIDLFAGCGGMTVGFAAEGFRSVLAVEWDRAAAATYAANFGEEHVIAGDIAGVPNEAIPEADIIIGGPPCQGFSNLGLKDINDPRNQLWREFMRFVKHSRPKVFVIENVDRFAKSPEFAMLLAEADHGALAEYELQHAVLNAADYGVAQRRKRTIVIGSRIGRIDLPNPTHTKEPTEGSALEPWRTVRDVIGAIPPHPLTTELPDTRSAFFGEMMPGVFRGLDLHIRRTPTSKSLDRYSFIPPGGGRFDLPHALLPNCWANKPTGTTDVMGRLRWDMPSVTIRTEFFKPEKGQYLHPQWEAGDWVEEYGKHRSDPVRSVDRVISHFEASLIQDFPADYRWVGTKIQIARQIGNAVPSGLARAIARQIKPHLAALRIADEEELELAVA</sequence>
<keyword evidence="3 5" id="KW-0949">S-adenosyl-L-methionine</keyword>
<evidence type="ECO:0000313" key="9">
    <source>
        <dbReference type="Proteomes" id="UP000093918"/>
    </source>
</evidence>
<evidence type="ECO:0000256" key="1">
    <source>
        <dbReference type="ARBA" id="ARBA00022603"/>
    </source>
</evidence>
<organism evidence="8 9">
    <name type="scientific">Microbacterium arborescens</name>
    <dbReference type="NCBI Taxonomy" id="33883"/>
    <lineage>
        <taxon>Bacteria</taxon>
        <taxon>Bacillati</taxon>
        <taxon>Actinomycetota</taxon>
        <taxon>Actinomycetes</taxon>
        <taxon>Micrococcales</taxon>
        <taxon>Microbacteriaceae</taxon>
        <taxon>Microbacterium</taxon>
    </lineage>
</organism>
<evidence type="ECO:0000256" key="7">
    <source>
        <dbReference type="RuleBase" id="RU000417"/>
    </source>
</evidence>
<dbReference type="PRINTS" id="PR00105">
    <property type="entry name" value="C5METTRFRASE"/>
</dbReference>
<dbReference type="NCBIfam" id="TIGR00675">
    <property type="entry name" value="dcm"/>
    <property type="match status" value="1"/>
</dbReference>
<keyword evidence="4" id="KW-0680">Restriction system</keyword>
<evidence type="ECO:0000313" key="8">
    <source>
        <dbReference type="EMBL" id="OAZ45623.1"/>
    </source>
</evidence>
<dbReference type="Gene3D" id="3.40.50.150">
    <property type="entry name" value="Vaccinia Virus protein VP39"/>
    <property type="match status" value="1"/>
</dbReference>
<reference evidence="9" key="1">
    <citation type="submission" date="2016-06" db="EMBL/GenBank/DDBJ databases">
        <title>Genome sequencing of cellulolytic organisms.</title>
        <authorList>
            <person name="Bohra V."/>
            <person name="Dafale N.A."/>
            <person name="Purohit H.J."/>
        </authorList>
    </citation>
    <scope>NUCLEOTIDE SEQUENCE [LARGE SCALE GENOMIC DNA]</scope>
    <source>
        <strain evidence="9">ND21</strain>
    </source>
</reference>
<protein>
    <recommendedName>
        <fullName evidence="7">Cytosine-specific methyltransferase</fullName>
        <ecNumber evidence="7">2.1.1.37</ecNumber>
    </recommendedName>
</protein>
<dbReference type="InterPro" id="IPR001525">
    <property type="entry name" value="C5_MeTfrase"/>
</dbReference>
<dbReference type="InterPro" id="IPR029063">
    <property type="entry name" value="SAM-dependent_MTases_sf"/>
</dbReference>
<evidence type="ECO:0000256" key="3">
    <source>
        <dbReference type="ARBA" id="ARBA00022691"/>
    </source>
</evidence>
<dbReference type="EC" id="2.1.1.37" evidence="7"/>
<comment type="catalytic activity">
    <reaction evidence="7">
        <text>a 2'-deoxycytidine in DNA + S-adenosyl-L-methionine = a 5-methyl-2'-deoxycytidine in DNA + S-adenosyl-L-homocysteine + H(+)</text>
        <dbReference type="Rhea" id="RHEA:13681"/>
        <dbReference type="Rhea" id="RHEA-COMP:11369"/>
        <dbReference type="Rhea" id="RHEA-COMP:11370"/>
        <dbReference type="ChEBI" id="CHEBI:15378"/>
        <dbReference type="ChEBI" id="CHEBI:57856"/>
        <dbReference type="ChEBI" id="CHEBI:59789"/>
        <dbReference type="ChEBI" id="CHEBI:85452"/>
        <dbReference type="ChEBI" id="CHEBI:85454"/>
        <dbReference type="EC" id="2.1.1.37"/>
    </reaction>
</comment>
<dbReference type="RefSeq" id="WP_064954970.1">
    <property type="nucleotide sequence ID" value="NZ_LZEM01000001.1"/>
</dbReference>
<keyword evidence="9" id="KW-1185">Reference proteome</keyword>
<dbReference type="EMBL" id="LZEM01000001">
    <property type="protein sequence ID" value="OAZ45623.1"/>
    <property type="molecule type" value="Genomic_DNA"/>
</dbReference>
<dbReference type="Gene3D" id="3.90.120.10">
    <property type="entry name" value="DNA Methylase, subunit A, domain 2"/>
    <property type="match status" value="1"/>
</dbReference>
<dbReference type="PROSITE" id="PS51679">
    <property type="entry name" value="SAM_MT_C5"/>
    <property type="match status" value="1"/>
</dbReference>
<gene>
    <name evidence="8" type="ORF">A9Z40_00460</name>
</gene>
<comment type="similarity">
    <text evidence="5 6">Belongs to the class I-like SAM-binding methyltransferase superfamily. C5-methyltransferase family.</text>
</comment>
<evidence type="ECO:0000256" key="4">
    <source>
        <dbReference type="ARBA" id="ARBA00022747"/>
    </source>
</evidence>
<dbReference type="InterPro" id="IPR050390">
    <property type="entry name" value="C5-Methyltransferase"/>
</dbReference>
<name>A0ABX2WNF7_9MICO</name>